<evidence type="ECO:0000256" key="1">
    <source>
        <dbReference type="ARBA" id="ARBA00004141"/>
    </source>
</evidence>
<dbReference type="InterPro" id="IPR002781">
    <property type="entry name" value="TM_pro_TauE-like"/>
</dbReference>
<feature type="transmembrane region" description="Helical" evidence="5">
    <location>
        <begin position="97"/>
        <end position="118"/>
    </location>
</feature>
<dbReference type="GO" id="GO:0016020">
    <property type="term" value="C:membrane"/>
    <property type="evidence" value="ECO:0007669"/>
    <property type="project" value="UniProtKB-SubCell"/>
</dbReference>
<evidence type="ECO:0008006" key="7">
    <source>
        <dbReference type="Google" id="ProtNLM"/>
    </source>
</evidence>
<protein>
    <recommendedName>
        <fullName evidence="7">Permease</fullName>
    </recommendedName>
</protein>
<comment type="subcellular location">
    <subcellularLocation>
        <location evidence="1">Membrane</location>
        <topology evidence="1">Multi-pass membrane protein</topology>
    </subcellularLocation>
</comment>
<dbReference type="PANTHER" id="PTHR43701:SF2">
    <property type="entry name" value="MEMBRANE TRANSPORTER PROTEIN YJNA-RELATED"/>
    <property type="match status" value="1"/>
</dbReference>
<feature type="transmembrane region" description="Helical" evidence="5">
    <location>
        <begin position="226"/>
        <end position="244"/>
    </location>
</feature>
<dbReference type="Pfam" id="PF01925">
    <property type="entry name" value="TauE"/>
    <property type="match status" value="1"/>
</dbReference>
<evidence type="ECO:0000256" key="5">
    <source>
        <dbReference type="SAM" id="Phobius"/>
    </source>
</evidence>
<dbReference type="AlphaFoldDB" id="A0A094SC63"/>
<keyword evidence="3 5" id="KW-1133">Transmembrane helix</keyword>
<accession>A0A094SC63</accession>
<name>A0A094SC63_9ZZZZ</name>
<feature type="transmembrane region" description="Helical" evidence="5">
    <location>
        <begin position="169"/>
        <end position="188"/>
    </location>
</feature>
<sequence length="248" mass="25224">MMLFEGIILGILIGLVLGIIGAGGAILAVPGLIAVMGLSTVAATTSSLVIVGSAAIAGFIPRIKTKNVDIRLGLTFSALGILGTFAGTQLVKVVPESAQIISFATLMLGAAFAMWRGPVNVSSAQVKSQWPLVFLVATAIGALTGLLGVGGGFLIVPALVLILEVPTKTAAGTSLVAIASTSLVAFLMRFEYWVEVPVGPVFAFTLAAIISSFLAAPIAAKLNARTLQKGFAIFVTLAAAAVLASRDF</sequence>
<evidence type="ECO:0000256" key="4">
    <source>
        <dbReference type="ARBA" id="ARBA00023136"/>
    </source>
</evidence>
<feature type="transmembrane region" description="Helical" evidence="5">
    <location>
        <begin position="7"/>
        <end position="27"/>
    </location>
</feature>
<feature type="transmembrane region" description="Helical" evidence="5">
    <location>
        <begin position="130"/>
        <end position="163"/>
    </location>
</feature>
<evidence type="ECO:0000256" key="3">
    <source>
        <dbReference type="ARBA" id="ARBA00022989"/>
    </source>
</evidence>
<reference evidence="6" key="1">
    <citation type="submission" date="2014-06" db="EMBL/GenBank/DDBJ databases">
        <title>Key roles for freshwater Actinobacteria revealed by deep metagenomic sequencing.</title>
        <authorList>
            <person name="Ghai R."/>
            <person name="Mizuno C.M."/>
            <person name="Picazo A."/>
            <person name="Camacho A."/>
            <person name="Rodriguez-Valera F."/>
        </authorList>
    </citation>
    <scope>NUCLEOTIDE SEQUENCE</scope>
</reference>
<keyword evidence="2 5" id="KW-0812">Transmembrane</keyword>
<dbReference type="EMBL" id="JNSL01000105">
    <property type="protein sequence ID" value="KGA15703.1"/>
    <property type="molecule type" value="Genomic_DNA"/>
</dbReference>
<evidence type="ECO:0000256" key="2">
    <source>
        <dbReference type="ARBA" id="ARBA00022692"/>
    </source>
</evidence>
<keyword evidence="4 5" id="KW-0472">Membrane</keyword>
<feature type="transmembrane region" description="Helical" evidence="5">
    <location>
        <begin position="72"/>
        <end position="91"/>
    </location>
</feature>
<dbReference type="PANTHER" id="PTHR43701">
    <property type="entry name" value="MEMBRANE TRANSPORTER PROTEIN MJ0441-RELATED"/>
    <property type="match status" value="1"/>
</dbReference>
<feature type="transmembrane region" description="Helical" evidence="5">
    <location>
        <begin position="200"/>
        <end position="220"/>
    </location>
</feature>
<organism evidence="6">
    <name type="scientific">freshwater metagenome</name>
    <dbReference type="NCBI Taxonomy" id="449393"/>
    <lineage>
        <taxon>unclassified sequences</taxon>
        <taxon>metagenomes</taxon>
        <taxon>ecological metagenomes</taxon>
    </lineage>
</organism>
<gene>
    <name evidence="6" type="ORF">GM51_14240</name>
</gene>
<evidence type="ECO:0000313" key="6">
    <source>
        <dbReference type="EMBL" id="KGA15703.1"/>
    </source>
</evidence>
<dbReference type="InterPro" id="IPR051598">
    <property type="entry name" value="TSUP/Inactive_protease-like"/>
</dbReference>
<feature type="transmembrane region" description="Helical" evidence="5">
    <location>
        <begin position="33"/>
        <end position="60"/>
    </location>
</feature>
<proteinExistence type="predicted"/>
<comment type="caution">
    <text evidence="6">The sequence shown here is derived from an EMBL/GenBank/DDBJ whole genome shotgun (WGS) entry which is preliminary data.</text>
</comment>